<organism evidence="2 3">
    <name type="scientific">Candidatus Komeilibacteria bacterium CG_4_10_14_0_2_um_filter_37_10</name>
    <dbReference type="NCBI Taxonomy" id="1974470"/>
    <lineage>
        <taxon>Bacteria</taxon>
        <taxon>Candidatus Komeiliibacteriota</taxon>
    </lineage>
</organism>
<keyword evidence="1" id="KW-0812">Transmembrane</keyword>
<evidence type="ECO:0000256" key="1">
    <source>
        <dbReference type="SAM" id="Phobius"/>
    </source>
</evidence>
<proteinExistence type="predicted"/>
<protein>
    <submittedName>
        <fullName evidence="2">Uncharacterized protein</fullName>
    </submittedName>
</protein>
<evidence type="ECO:0000313" key="2">
    <source>
        <dbReference type="EMBL" id="PIZ98417.1"/>
    </source>
</evidence>
<evidence type="ECO:0000313" key="3">
    <source>
        <dbReference type="Proteomes" id="UP000230405"/>
    </source>
</evidence>
<sequence>MSLPNNQTKIVFFTFVIIPSIILIGIIVYLFFLSRDNTITNEDIVIPRQGDRLLLNTEQGGVAIDNIYQLAGPDLPQKGTLFAENKNYSMSYYPFDQGFIINLLNPNLNFARQRAEEDLLKYLGISKEEVCRLKIMVNTTYSISKEYSGRNLGLSFCPNSQTIQ</sequence>
<feature type="transmembrane region" description="Helical" evidence="1">
    <location>
        <begin position="12"/>
        <end position="32"/>
    </location>
</feature>
<comment type="caution">
    <text evidence="2">The sequence shown here is derived from an EMBL/GenBank/DDBJ whole genome shotgun (WGS) entry which is preliminary data.</text>
</comment>
<reference evidence="3" key="1">
    <citation type="submission" date="2017-09" db="EMBL/GenBank/DDBJ databases">
        <title>Depth-based differentiation of microbial function through sediment-hosted aquifers and enrichment of novel symbionts in the deep terrestrial subsurface.</title>
        <authorList>
            <person name="Probst A.J."/>
            <person name="Ladd B."/>
            <person name="Jarett J.K."/>
            <person name="Geller-Mcgrath D.E."/>
            <person name="Sieber C.M.K."/>
            <person name="Emerson J.B."/>
            <person name="Anantharaman K."/>
            <person name="Thomas B.C."/>
            <person name="Malmstrom R."/>
            <person name="Stieglmeier M."/>
            <person name="Klingl A."/>
            <person name="Woyke T."/>
            <person name="Ryan C.M."/>
            <person name="Banfield J.F."/>
        </authorList>
    </citation>
    <scope>NUCLEOTIDE SEQUENCE [LARGE SCALE GENOMIC DNA]</scope>
</reference>
<gene>
    <name evidence="2" type="ORF">COX77_04715</name>
</gene>
<dbReference type="Proteomes" id="UP000230405">
    <property type="component" value="Unassembled WGS sequence"/>
</dbReference>
<name>A0A2M7VDB5_9BACT</name>
<dbReference type="EMBL" id="PFPO01000089">
    <property type="protein sequence ID" value="PIZ98417.1"/>
    <property type="molecule type" value="Genomic_DNA"/>
</dbReference>
<keyword evidence="1" id="KW-0472">Membrane</keyword>
<accession>A0A2M7VDB5</accession>
<keyword evidence="1" id="KW-1133">Transmembrane helix</keyword>
<dbReference type="AlphaFoldDB" id="A0A2M7VDB5"/>